<proteinExistence type="predicted"/>
<reference evidence="1 2" key="1">
    <citation type="submission" date="2015-06" db="EMBL/GenBank/DDBJ databases">
        <title>Improved classification and identification of acetic acid bacteria using matrix-assisted laser desorption/ionization time-of-flight mass spectrometry; Gluconobacter nephelii and Gluconobacter uchimurae are later heterotypic synonyms of Gluconobacter japonicus and Gluconobacter oxydans, respectively.</title>
        <authorList>
            <person name="Li L."/>
            <person name="Cleenwerck I."/>
            <person name="De Vuyst L."/>
            <person name="Vandamme P."/>
        </authorList>
    </citation>
    <scope>NUCLEOTIDE SEQUENCE [LARGE SCALE GENOMIC DNA]</scope>
    <source>
        <strain evidence="1 2">LMG 23690</strain>
    </source>
</reference>
<organism evidence="1 2">
    <name type="scientific">Acetobacter senegalensis</name>
    <dbReference type="NCBI Taxonomy" id="446692"/>
    <lineage>
        <taxon>Bacteria</taxon>
        <taxon>Pseudomonadati</taxon>
        <taxon>Pseudomonadota</taxon>
        <taxon>Alphaproteobacteria</taxon>
        <taxon>Acetobacterales</taxon>
        <taxon>Acetobacteraceae</taxon>
        <taxon>Acetobacter</taxon>
    </lineage>
</organism>
<gene>
    <name evidence="1" type="ORF">AD948_07145</name>
</gene>
<protein>
    <submittedName>
        <fullName evidence="1">Uncharacterized protein</fullName>
    </submittedName>
</protein>
<dbReference type="PATRIC" id="fig|446692.4.peg.952"/>
<sequence>MKRLWPSGEGRAVENWPSCLRTPYGLIQPSKNTVKWKVSFHYMKWSHLKITGILNKVVT</sequence>
<name>A0A149U3H9_9PROT</name>
<evidence type="ECO:0000313" key="1">
    <source>
        <dbReference type="EMBL" id="KXV59839.1"/>
    </source>
</evidence>
<dbReference type="AlphaFoldDB" id="A0A149U3H9"/>
<evidence type="ECO:0000313" key="2">
    <source>
        <dbReference type="Proteomes" id="UP000075360"/>
    </source>
</evidence>
<dbReference type="EMBL" id="LHZU01000123">
    <property type="protein sequence ID" value="KXV59839.1"/>
    <property type="molecule type" value="Genomic_DNA"/>
</dbReference>
<dbReference type="Proteomes" id="UP000075360">
    <property type="component" value="Unassembled WGS sequence"/>
</dbReference>
<comment type="caution">
    <text evidence="1">The sequence shown here is derived from an EMBL/GenBank/DDBJ whole genome shotgun (WGS) entry which is preliminary data.</text>
</comment>
<accession>A0A149U3H9</accession>